<dbReference type="Proteomes" id="UP000791440">
    <property type="component" value="Unassembled WGS sequence"/>
</dbReference>
<keyword evidence="4 12" id="KW-0894">Sodium channel</keyword>
<evidence type="ECO:0000256" key="2">
    <source>
        <dbReference type="ARBA" id="ARBA00007193"/>
    </source>
</evidence>
<sequence length="113" mass="13158">MLFNSICEIYCTVQFHVTIPARVNIHYCIYFQPIHQRGCRLRKRHGPKSWQSSYAWCLAQCRRQLEAALCACAPYTLPEGPTRAPYCTPDHFTCLNKHKGTDSGTSRKHNRDW</sequence>
<keyword evidence="8 12" id="KW-0406">Ion transport</keyword>
<dbReference type="InterPro" id="IPR001873">
    <property type="entry name" value="ENaC"/>
</dbReference>
<evidence type="ECO:0000256" key="9">
    <source>
        <dbReference type="ARBA" id="ARBA00023136"/>
    </source>
</evidence>
<proteinExistence type="inferred from homology"/>
<evidence type="ECO:0000256" key="4">
    <source>
        <dbReference type="ARBA" id="ARBA00022461"/>
    </source>
</evidence>
<accession>A0A921Z8D0</accession>
<keyword evidence="6" id="KW-1133">Transmembrane helix</keyword>
<evidence type="ECO:0000256" key="1">
    <source>
        <dbReference type="ARBA" id="ARBA00004141"/>
    </source>
</evidence>
<comment type="similarity">
    <text evidence="2 12">Belongs to the amiloride-sensitive sodium channel (TC 1.A.6) family.</text>
</comment>
<keyword evidence="10 12" id="KW-0739">Sodium transport</keyword>
<keyword evidence="3 12" id="KW-0813">Transport</keyword>
<evidence type="ECO:0000256" key="6">
    <source>
        <dbReference type="ARBA" id="ARBA00022989"/>
    </source>
</evidence>
<reference evidence="13" key="1">
    <citation type="journal article" date="2016" name="Insect Biochem. Mol. Biol.">
        <title>Multifaceted biological insights from a draft genome sequence of the tobacco hornworm moth, Manduca sexta.</title>
        <authorList>
            <person name="Kanost M.R."/>
            <person name="Arrese E.L."/>
            <person name="Cao X."/>
            <person name="Chen Y.R."/>
            <person name="Chellapilla S."/>
            <person name="Goldsmith M.R."/>
            <person name="Grosse-Wilde E."/>
            <person name="Heckel D.G."/>
            <person name="Herndon N."/>
            <person name="Jiang H."/>
            <person name="Papanicolaou A."/>
            <person name="Qu J."/>
            <person name="Soulages J.L."/>
            <person name="Vogel H."/>
            <person name="Walters J."/>
            <person name="Waterhouse R.M."/>
            <person name="Ahn S.J."/>
            <person name="Almeida F.C."/>
            <person name="An C."/>
            <person name="Aqrawi P."/>
            <person name="Bretschneider A."/>
            <person name="Bryant W.B."/>
            <person name="Bucks S."/>
            <person name="Chao H."/>
            <person name="Chevignon G."/>
            <person name="Christen J.M."/>
            <person name="Clarke D.F."/>
            <person name="Dittmer N.T."/>
            <person name="Ferguson L.C.F."/>
            <person name="Garavelou S."/>
            <person name="Gordon K.H.J."/>
            <person name="Gunaratna R.T."/>
            <person name="Han Y."/>
            <person name="Hauser F."/>
            <person name="He Y."/>
            <person name="Heidel-Fischer H."/>
            <person name="Hirsh A."/>
            <person name="Hu Y."/>
            <person name="Jiang H."/>
            <person name="Kalra D."/>
            <person name="Klinner C."/>
            <person name="Konig C."/>
            <person name="Kovar C."/>
            <person name="Kroll A.R."/>
            <person name="Kuwar S.S."/>
            <person name="Lee S.L."/>
            <person name="Lehman R."/>
            <person name="Li K."/>
            <person name="Li Z."/>
            <person name="Liang H."/>
            <person name="Lovelace S."/>
            <person name="Lu Z."/>
            <person name="Mansfield J.H."/>
            <person name="McCulloch K.J."/>
            <person name="Mathew T."/>
            <person name="Morton B."/>
            <person name="Muzny D.M."/>
            <person name="Neunemann D."/>
            <person name="Ongeri F."/>
            <person name="Pauchet Y."/>
            <person name="Pu L.L."/>
            <person name="Pyrousis I."/>
            <person name="Rao X.J."/>
            <person name="Redding A."/>
            <person name="Roesel C."/>
            <person name="Sanchez-Gracia A."/>
            <person name="Schaack S."/>
            <person name="Shukla A."/>
            <person name="Tetreau G."/>
            <person name="Wang Y."/>
            <person name="Xiong G.H."/>
            <person name="Traut W."/>
            <person name="Walsh T.K."/>
            <person name="Worley K.C."/>
            <person name="Wu D."/>
            <person name="Wu W."/>
            <person name="Wu Y.Q."/>
            <person name="Zhang X."/>
            <person name="Zou Z."/>
            <person name="Zucker H."/>
            <person name="Briscoe A.D."/>
            <person name="Burmester T."/>
            <person name="Clem R.J."/>
            <person name="Feyereisen R."/>
            <person name="Grimmelikhuijzen C.J.P."/>
            <person name="Hamodrakas S.J."/>
            <person name="Hansson B.S."/>
            <person name="Huguet E."/>
            <person name="Jermiin L.S."/>
            <person name="Lan Q."/>
            <person name="Lehman H.K."/>
            <person name="Lorenzen M."/>
            <person name="Merzendorfer H."/>
            <person name="Michalopoulos I."/>
            <person name="Morton D.B."/>
            <person name="Muthukrishnan S."/>
            <person name="Oakeshott J.G."/>
            <person name="Palmer W."/>
            <person name="Park Y."/>
            <person name="Passarelli A.L."/>
            <person name="Rozas J."/>
            <person name="Schwartz L.M."/>
            <person name="Smith W."/>
            <person name="Southgate A."/>
            <person name="Vilcinskas A."/>
            <person name="Vogt R."/>
            <person name="Wang P."/>
            <person name="Werren J."/>
            <person name="Yu X.Q."/>
            <person name="Zhou J.J."/>
            <person name="Brown S.J."/>
            <person name="Scherer S.E."/>
            <person name="Richards S."/>
            <person name="Blissard G.W."/>
        </authorList>
    </citation>
    <scope>NUCLEOTIDE SEQUENCE</scope>
</reference>
<evidence type="ECO:0000313" key="14">
    <source>
        <dbReference type="Proteomes" id="UP000791440"/>
    </source>
</evidence>
<dbReference type="AlphaFoldDB" id="A0A921Z8D0"/>
<name>A0A921Z8D0_MANSE</name>
<comment type="subcellular location">
    <subcellularLocation>
        <location evidence="1">Membrane</location>
        <topology evidence="1">Multi-pass membrane protein</topology>
    </subcellularLocation>
</comment>
<keyword evidence="7" id="KW-0915">Sodium</keyword>
<evidence type="ECO:0000256" key="12">
    <source>
        <dbReference type="RuleBase" id="RU000679"/>
    </source>
</evidence>
<dbReference type="EMBL" id="JH668439">
    <property type="protein sequence ID" value="KAG6453223.1"/>
    <property type="molecule type" value="Genomic_DNA"/>
</dbReference>
<comment type="caution">
    <text evidence="13">The sequence shown here is derived from an EMBL/GenBank/DDBJ whole genome shotgun (WGS) entry which is preliminary data.</text>
</comment>
<keyword evidence="5 12" id="KW-0812">Transmembrane</keyword>
<evidence type="ECO:0000256" key="10">
    <source>
        <dbReference type="ARBA" id="ARBA00023201"/>
    </source>
</evidence>
<dbReference type="Pfam" id="PF00858">
    <property type="entry name" value="ASC"/>
    <property type="match status" value="1"/>
</dbReference>
<reference evidence="13" key="2">
    <citation type="submission" date="2020-12" db="EMBL/GenBank/DDBJ databases">
        <authorList>
            <person name="Kanost M."/>
        </authorList>
    </citation>
    <scope>NUCLEOTIDE SEQUENCE</scope>
</reference>
<keyword evidence="11 12" id="KW-0407">Ion channel</keyword>
<organism evidence="13 14">
    <name type="scientific">Manduca sexta</name>
    <name type="common">Tobacco hawkmoth</name>
    <name type="synonym">Tobacco hornworm</name>
    <dbReference type="NCBI Taxonomy" id="7130"/>
    <lineage>
        <taxon>Eukaryota</taxon>
        <taxon>Metazoa</taxon>
        <taxon>Ecdysozoa</taxon>
        <taxon>Arthropoda</taxon>
        <taxon>Hexapoda</taxon>
        <taxon>Insecta</taxon>
        <taxon>Pterygota</taxon>
        <taxon>Neoptera</taxon>
        <taxon>Endopterygota</taxon>
        <taxon>Lepidoptera</taxon>
        <taxon>Glossata</taxon>
        <taxon>Ditrysia</taxon>
        <taxon>Bombycoidea</taxon>
        <taxon>Sphingidae</taxon>
        <taxon>Sphinginae</taxon>
        <taxon>Sphingini</taxon>
        <taxon>Manduca</taxon>
    </lineage>
</organism>
<evidence type="ECO:0000256" key="7">
    <source>
        <dbReference type="ARBA" id="ARBA00023053"/>
    </source>
</evidence>
<gene>
    <name evidence="13" type="ORF">O3G_MSEX008031</name>
</gene>
<dbReference type="GO" id="GO:0005272">
    <property type="term" value="F:sodium channel activity"/>
    <property type="evidence" value="ECO:0007669"/>
    <property type="project" value="UniProtKB-KW"/>
</dbReference>
<evidence type="ECO:0000256" key="8">
    <source>
        <dbReference type="ARBA" id="ARBA00023065"/>
    </source>
</evidence>
<protein>
    <submittedName>
        <fullName evidence="13">Uncharacterized protein</fullName>
    </submittedName>
</protein>
<keyword evidence="9" id="KW-0472">Membrane</keyword>
<evidence type="ECO:0000256" key="3">
    <source>
        <dbReference type="ARBA" id="ARBA00022448"/>
    </source>
</evidence>
<dbReference type="GO" id="GO:0016020">
    <property type="term" value="C:membrane"/>
    <property type="evidence" value="ECO:0007669"/>
    <property type="project" value="UniProtKB-SubCell"/>
</dbReference>
<evidence type="ECO:0000256" key="11">
    <source>
        <dbReference type="ARBA" id="ARBA00023303"/>
    </source>
</evidence>
<evidence type="ECO:0000256" key="5">
    <source>
        <dbReference type="ARBA" id="ARBA00022692"/>
    </source>
</evidence>
<evidence type="ECO:0000313" key="13">
    <source>
        <dbReference type="EMBL" id="KAG6453223.1"/>
    </source>
</evidence>
<keyword evidence="14" id="KW-1185">Reference proteome</keyword>